<evidence type="ECO:0000313" key="3">
    <source>
        <dbReference type="EMBL" id="SJZ55662.1"/>
    </source>
</evidence>
<evidence type="ECO:0000256" key="2">
    <source>
        <dbReference type="SAM" id="SignalP"/>
    </source>
</evidence>
<reference evidence="4" key="1">
    <citation type="submission" date="2017-02" db="EMBL/GenBank/DDBJ databases">
        <authorList>
            <person name="Varghese N."/>
            <person name="Submissions S."/>
        </authorList>
    </citation>
    <scope>NUCLEOTIDE SEQUENCE [LARGE SCALE GENOMIC DNA]</scope>
    <source>
        <strain evidence="4">ATCC 25662</strain>
    </source>
</reference>
<dbReference type="STRING" id="118967.SAMN02745191_0956"/>
<gene>
    <name evidence="3" type="ORF">SAMN02745191_0956</name>
</gene>
<dbReference type="PROSITE" id="PS51257">
    <property type="entry name" value="PROKAR_LIPOPROTEIN"/>
    <property type="match status" value="1"/>
</dbReference>
<keyword evidence="2" id="KW-0732">Signal</keyword>
<keyword evidence="4" id="KW-1185">Reference proteome</keyword>
<evidence type="ECO:0008006" key="5">
    <source>
        <dbReference type="Google" id="ProtNLM"/>
    </source>
</evidence>
<accession>A0A1T4LLR2</accession>
<feature type="chain" id="PRO_5039554029" description="Lipoprotein" evidence="2">
    <location>
        <begin position="22"/>
        <end position="160"/>
    </location>
</feature>
<feature type="compositionally biased region" description="Polar residues" evidence="1">
    <location>
        <begin position="82"/>
        <end position="96"/>
    </location>
</feature>
<evidence type="ECO:0000313" key="4">
    <source>
        <dbReference type="Proteomes" id="UP000243297"/>
    </source>
</evidence>
<dbReference type="AlphaFoldDB" id="A0A1T4LLR2"/>
<sequence length="160" mass="17292">MKKLIYVLVVGLLLVGCSTKAPNQNGESKKDGQNEQQEVELVFGKITSMTGNEIELDLAKDPTGEEQDLEENEDGSIKAATLTESANAEDNANQTNENEDKMKLEYTGEKLSVNVPAGIDISNFSSGSELKLTDLKEGSVIAVTRDKTTKALISISLIEK</sequence>
<name>A0A1T4LLR2_9FIRM</name>
<dbReference type="EMBL" id="FUWY01000002">
    <property type="protein sequence ID" value="SJZ55662.1"/>
    <property type="molecule type" value="Genomic_DNA"/>
</dbReference>
<organism evidence="3 4">
    <name type="scientific">Anaerorhabdus furcosa</name>
    <dbReference type="NCBI Taxonomy" id="118967"/>
    <lineage>
        <taxon>Bacteria</taxon>
        <taxon>Bacillati</taxon>
        <taxon>Bacillota</taxon>
        <taxon>Erysipelotrichia</taxon>
        <taxon>Erysipelotrichales</taxon>
        <taxon>Erysipelotrichaceae</taxon>
        <taxon>Anaerorhabdus</taxon>
    </lineage>
</organism>
<feature type="signal peptide" evidence="2">
    <location>
        <begin position="1"/>
        <end position="21"/>
    </location>
</feature>
<protein>
    <recommendedName>
        <fullName evidence="5">Lipoprotein</fullName>
    </recommendedName>
</protein>
<feature type="region of interest" description="Disordered" evidence="1">
    <location>
        <begin position="81"/>
        <end position="101"/>
    </location>
</feature>
<proteinExistence type="predicted"/>
<dbReference type="Proteomes" id="UP000243297">
    <property type="component" value="Unassembled WGS sequence"/>
</dbReference>
<dbReference type="RefSeq" id="WP_078711381.1">
    <property type="nucleotide sequence ID" value="NZ_FUWY01000002.1"/>
</dbReference>
<evidence type="ECO:0000256" key="1">
    <source>
        <dbReference type="SAM" id="MobiDB-lite"/>
    </source>
</evidence>